<organism evidence="11 12">
    <name type="scientific">Brevibacterium rongguiense</name>
    <dbReference type="NCBI Taxonomy" id="2695267"/>
    <lineage>
        <taxon>Bacteria</taxon>
        <taxon>Bacillati</taxon>
        <taxon>Actinomycetota</taxon>
        <taxon>Actinomycetes</taxon>
        <taxon>Micrococcales</taxon>
        <taxon>Brevibacteriaceae</taxon>
        <taxon>Brevibacterium</taxon>
    </lineage>
</organism>
<gene>
    <name evidence="11" type="ORF">GSY69_05745</name>
</gene>
<evidence type="ECO:0000259" key="10">
    <source>
        <dbReference type="PROSITE" id="PS51193"/>
    </source>
</evidence>
<evidence type="ECO:0000256" key="7">
    <source>
        <dbReference type="ARBA" id="ARBA00048954"/>
    </source>
</evidence>
<dbReference type="SUPFAM" id="SSF52540">
    <property type="entry name" value="P-loop containing nucleoside triphosphate hydrolases"/>
    <property type="match status" value="1"/>
</dbReference>
<keyword evidence="4" id="KW-0067">ATP-binding</keyword>
<comment type="catalytic activity">
    <reaction evidence="7">
        <text>ATP + H2O = ADP + phosphate + H(+)</text>
        <dbReference type="Rhea" id="RHEA:13065"/>
        <dbReference type="ChEBI" id="CHEBI:15377"/>
        <dbReference type="ChEBI" id="CHEBI:15378"/>
        <dbReference type="ChEBI" id="CHEBI:30616"/>
        <dbReference type="ChEBI" id="CHEBI:43474"/>
        <dbReference type="ChEBI" id="CHEBI:456216"/>
        <dbReference type="EC" id="5.6.2.3"/>
    </reaction>
</comment>
<dbReference type="PANTHER" id="PTHR11472:SF34">
    <property type="entry name" value="REGULATOR OF TELOMERE ELONGATION HELICASE 1"/>
    <property type="match status" value="1"/>
</dbReference>
<dbReference type="Pfam" id="PF00270">
    <property type="entry name" value="DEAD"/>
    <property type="match status" value="1"/>
</dbReference>
<proteinExistence type="inferred from homology"/>
<evidence type="ECO:0000313" key="12">
    <source>
        <dbReference type="Proteomes" id="UP000469215"/>
    </source>
</evidence>
<protein>
    <recommendedName>
        <fullName evidence="8">ATP-dependent helicase DinG</fullName>
        <ecNumber evidence="6">5.6.2.3</ecNumber>
    </recommendedName>
    <alternativeName>
        <fullName evidence="9">DNA 5'-3' helicase DinG</fullName>
    </alternativeName>
</protein>
<sequence>MTKVGDLLDHAVAGLGGTRREGQDTMAQAVGSALDSGVHLLVQAGTGTGKSLAYLVPSVEYALRTGERVVVSTATLALQAQIIDRDLPRLTKSIAGELGRRPTAAVLKGRRNYACKHKLEGGYPDDGAGMLFDQGADGAAGRGGGNPTALEAEIARVRSWAKSTETGDRDDLMPGVSDRAWAQVSVNAFDCLGAKCPLYDECFAELARGRAGAADIVVTNHALLAIDAFGDSQVLPEHAAVVIDEAHELRDRVTSALTGSLTAAVLAAAVAAGRRHTQVQEGVLNLLETAAAGFERALEACEEGLVRVWPEALQAAVVAVRDAARQVVADIGGGSERASEAEAGRQMARARLQEVFELAERMAEHGDWDVVWVARSAYREQETVALVVAPLSVAGTLRRGIFEDATVIATSATLALGGRFEAVAASLGLVGPEAPRYDAIDVGSPFDYAAQGILYAASQLPKPGRSGLGEEALAELVELVEASGGGALGLFSSRAAAAQAAQALRERTDLTVLAQGEDTLSSLVRRFAADEDACLMGTMSLWQGVDVPGRTCRLVVIDRIPFPRPDDPLSQARTQAAAQRGANGFMAVSATHAALRLAQGVGRLIRSSEDRGVVAILDSRVRTARYGEFLLSSLPPMWRTESPAAVRGALRRLRG</sequence>
<dbReference type="GO" id="GO:0016818">
    <property type="term" value="F:hydrolase activity, acting on acid anhydrides, in phosphorus-containing anhydrides"/>
    <property type="evidence" value="ECO:0007669"/>
    <property type="project" value="InterPro"/>
</dbReference>
<dbReference type="GO" id="GO:0043139">
    <property type="term" value="F:5'-3' DNA helicase activity"/>
    <property type="evidence" value="ECO:0007669"/>
    <property type="project" value="UniProtKB-EC"/>
</dbReference>
<dbReference type="PANTHER" id="PTHR11472">
    <property type="entry name" value="DNA REPAIR DEAD HELICASE RAD3/XP-D SUBFAMILY MEMBER"/>
    <property type="match status" value="1"/>
</dbReference>
<dbReference type="EMBL" id="WWEQ01000017">
    <property type="protein sequence ID" value="MYM19482.1"/>
    <property type="molecule type" value="Genomic_DNA"/>
</dbReference>
<dbReference type="InterPro" id="IPR045028">
    <property type="entry name" value="DinG/Rad3-like"/>
</dbReference>
<dbReference type="GO" id="GO:0006139">
    <property type="term" value="P:nucleobase-containing compound metabolic process"/>
    <property type="evidence" value="ECO:0007669"/>
    <property type="project" value="InterPro"/>
</dbReference>
<evidence type="ECO:0000256" key="5">
    <source>
        <dbReference type="ARBA" id="ARBA00038058"/>
    </source>
</evidence>
<dbReference type="InterPro" id="IPR014013">
    <property type="entry name" value="Helic_SF1/SF2_ATP-bd_DinG/Rad3"/>
</dbReference>
<dbReference type="EC" id="5.6.2.3" evidence="6"/>
<comment type="caution">
    <text evidence="11">The sequence shown here is derived from an EMBL/GenBank/DDBJ whole genome shotgun (WGS) entry which is preliminary data.</text>
</comment>
<dbReference type="InterPro" id="IPR027417">
    <property type="entry name" value="P-loop_NTPase"/>
</dbReference>
<dbReference type="Pfam" id="PF13307">
    <property type="entry name" value="Helicase_C_2"/>
    <property type="match status" value="1"/>
</dbReference>
<keyword evidence="2" id="KW-0378">Hydrolase</keyword>
<evidence type="ECO:0000256" key="9">
    <source>
        <dbReference type="ARBA" id="ARBA00079061"/>
    </source>
</evidence>
<keyword evidence="12" id="KW-1185">Reference proteome</keyword>
<dbReference type="InterPro" id="IPR011545">
    <property type="entry name" value="DEAD/DEAH_box_helicase_dom"/>
</dbReference>
<dbReference type="GO" id="GO:0003676">
    <property type="term" value="F:nucleic acid binding"/>
    <property type="evidence" value="ECO:0007669"/>
    <property type="project" value="InterPro"/>
</dbReference>
<dbReference type="Gene3D" id="3.40.50.300">
    <property type="entry name" value="P-loop containing nucleotide triphosphate hydrolases"/>
    <property type="match status" value="2"/>
</dbReference>
<dbReference type="AlphaFoldDB" id="A0A6N9H7F9"/>
<dbReference type="SMART" id="SM00491">
    <property type="entry name" value="HELICc2"/>
    <property type="match status" value="1"/>
</dbReference>
<evidence type="ECO:0000256" key="2">
    <source>
        <dbReference type="ARBA" id="ARBA00022801"/>
    </source>
</evidence>
<comment type="similarity">
    <text evidence="5">Belongs to the helicase family. DinG subfamily.</text>
</comment>
<dbReference type="Proteomes" id="UP000469215">
    <property type="component" value="Unassembled WGS sequence"/>
</dbReference>
<name>A0A6N9H7F9_9MICO</name>
<evidence type="ECO:0000256" key="6">
    <source>
        <dbReference type="ARBA" id="ARBA00044969"/>
    </source>
</evidence>
<evidence type="ECO:0000313" key="11">
    <source>
        <dbReference type="EMBL" id="MYM19482.1"/>
    </source>
</evidence>
<dbReference type="GO" id="GO:0005524">
    <property type="term" value="F:ATP binding"/>
    <property type="evidence" value="ECO:0007669"/>
    <property type="project" value="UniProtKB-KW"/>
</dbReference>
<dbReference type="FunFam" id="3.40.50.300:FF:000437">
    <property type="entry name" value="ATP-dependent DNA helicase DinG"/>
    <property type="match status" value="1"/>
</dbReference>
<reference evidence="11 12" key="1">
    <citation type="submission" date="2020-01" db="EMBL/GenBank/DDBJ databases">
        <authorList>
            <person name="Deng T."/>
        </authorList>
    </citation>
    <scope>NUCLEOTIDE SEQUENCE [LARGE SCALE GENOMIC DNA]</scope>
    <source>
        <strain evidence="11 12">5221</strain>
    </source>
</reference>
<evidence type="ECO:0000256" key="4">
    <source>
        <dbReference type="ARBA" id="ARBA00022840"/>
    </source>
</evidence>
<feature type="domain" description="Helicase ATP-binding" evidence="10">
    <location>
        <begin position="9"/>
        <end position="319"/>
    </location>
</feature>
<dbReference type="InterPro" id="IPR006555">
    <property type="entry name" value="ATP-dep_Helicase_C"/>
</dbReference>
<accession>A0A6N9H7F9</accession>
<evidence type="ECO:0000256" key="1">
    <source>
        <dbReference type="ARBA" id="ARBA00022741"/>
    </source>
</evidence>
<keyword evidence="3 11" id="KW-0347">Helicase</keyword>
<dbReference type="PROSITE" id="PS51193">
    <property type="entry name" value="HELICASE_ATP_BIND_2"/>
    <property type="match status" value="1"/>
</dbReference>
<evidence type="ECO:0000256" key="3">
    <source>
        <dbReference type="ARBA" id="ARBA00022806"/>
    </source>
</evidence>
<dbReference type="RefSeq" id="WP_160952914.1">
    <property type="nucleotide sequence ID" value="NZ_WWEQ01000017.1"/>
</dbReference>
<evidence type="ECO:0000256" key="8">
    <source>
        <dbReference type="ARBA" id="ARBA00073590"/>
    </source>
</evidence>
<keyword evidence="1" id="KW-0547">Nucleotide-binding</keyword>